<dbReference type="OrthoDB" id="5978082at2759"/>
<dbReference type="EnsemblMetazoa" id="XM_021056929.2">
    <property type="protein sequence ID" value="XP_020912588.1"/>
    <property type="gene ID" value="LOC110250329"/>
</dbReference>
<evidence type="ECO:0000313" key="1">
    <source>
        <dbReference type="EnsemblMetazoa" id="XP_020912588.1"/>
    </source>
</evidence>
<protein>
    <submittedName>
        <fullName evidence="1">Uncharacterized protein</fullName>
    </submittedName>
</protein>
<organism evidence="1 2">
    <name type="scientific">Exaiptasia diaphana</name>
    <name type="common">Tropical sea anemone</name>
    <name type="synonym">Aiptasia pulchella</name>
    <dbReference type="NCBI Taxonomy" id="2652724"/>
    <lineage>
        <taxon>Eukaryota</taxon>
        <taxon>Metazoa</taxon>
        <taxon>Cnidaria</taxon>
        <taxon>Anthozoa</taxon>
        <taxon>Hexacorallia</taxon>
        <taxon>Actiniaria</taxon>
        <taxon>Aiptasiidae</taxon>
        <taxon>Exaiptasia</taxon>
    </lineage>
</organism>
<evidence type="ECO:0000313" key="2">
    <source>
        <dbReference type="Proteomes" id="UP000887567"/>
    </source>
</evidence>
<dbReference type="AlphaFoldDB" id="A0A913Y0G8"/>
<reference evidence="1" key="1">
    <citation type="submission" date="2022-11" db="UniProtKB">
        <authorList>
            <consortium name="EnsemblMetazoa"/>
        </authorList>
    </citation>
    <scope>IDENTIFICATION</scope>
</reference>
<name>A0A913Y0G8_EXADI</name>
<accession>A0A913Y0G8</accession>
<dbReference type="RefSeq" id="XP_020912588.1">
    <property type="nucleotide sequence ID" value="XM_021056929.2"/>
</dbReference>
<dbReference type="GeneID" id="110250329"/>
<proteinExistence type="predicted"/>
<keyword evidence="2" id="KW-1185">Reference proteome</keyword>
<dbReference type="Proteomes" id="UP000887567">
    <property type="component" value="Unplaced"/>
</dbReference>
<sequence>MPCFEIIPFDIQADILHKQHNYDIVVLMFHKHGRGNTVSKFATNGTGSDFFKQKSGICALELFEKFMEASVPLSSPMECTTNSSADIASASTSSSSAICATNPSADIASGSAFAASVQGPK</sequence>
<dbReference type="KEGG" id="epa:110250329"/>